<sequence length="186" mass="19614">MGDASTDLLASIGCSILSISRGQVHGIDVRTPPRLPRYRRLLRPRARGGVPDDPLQLQKGEAAAGPPQPLLSDFFDRAVKALDLCKAASRRPIEIGLASLTAAGPSGRATPRQEGPRRPLHPPARRTGDPFPPEDGEPSGPGPPRGSCRPSGTTVTRRGGNAISATGALAVPYTLMRRFSASTRMS</sequence>
<protein>
    <submittedName>
        <fullName evidence="2">Uncharacterized protein</fullName>
    </submittedName>
</protein>
<dbReference type="Proteomes" id="UP000734854">
    <property type="component" value="Unassembled WGS sequence"/>
</dbReference>
<dbReference type="EMBL" id="JACMSC010000019">
    <property type="protein sequence ID" value="KAG6474004.1"/>
    <property type="molecule type" value="Genomic_DNA"/>
</dbReference>
<evidence type="ECO:0000256" key="1">
    <source>
        <dbReference type="SAM" id="MobiDB-lite"/>
    </source>
</evidence>
<name>A0A8J5EEC2_ZINOF</name>
<keyword evidence="3" id="KW-1185">Reference proteome</keyword>
<feature type="region of interest" description="Disordered" evidence="1">
    <location>
        <begin position="97"/>
        <end position="167"/>
    </location>
</feature>
<evidence type="ECO:0000313" key="2">
    <source>
        <dbReference type="EMBL" id="KAG6474004.1"/>
    </source>
</evidence>
<feature type="region of interest" description="Disordered" evidence="1">
    <location>
        <begin position="43"/>
        <end position="68"/>
    </location>
</feature>
<gene>
    <name evidence="2" type="ORF">ZIOFF_067927</name>
</gene>
<comment type="caution">
    <text evidence="2">The sequence shown here is derived from an EMBL/GenBank/DDBJ whole genome shotgun (WGS) entry which is preliminary data.</text>
</comment>
<evidence type="ECO:0000313" key="3">
    <source>
        <dbReference type="Proteomes" id="UP000734854"/>
    </source>
</evidence>
<accession>A0A8J5EEC2</accession>
<dbReference type="AlphaFoldDB" id="A0A8J5EEC2"/>
<organism evidence="2 3">
    <name type="scientific">Zingiber officinale</name>
    <name type="common">Ginger</name>
    <name type="synonym">Amomum zingiber</name>
    <dbReference type="NCBI Taxonomy" id="94328"/>
    <lineage>
        <taxon>Eukaryota</taxon>
        <taxon>Viridiplantae</taxon>
        <taxon>Streptophyta</taxon>
        <taxon>Embryophyta</taxon>
        <taxon>Tracheophyta</taxon>
        <taxon>Spermatophyta</taxon>
        <taxon>Magnoliopsida</taxon>
        <taxon>Liliopsida</taxon>
        <taxon>Zingiberales</taxon>
        <taxon>Zingiberaceae</taxon>
        <taxon>Zingiber</taxon>
    </lineage>
</organism>
<proteinExistence type="predicted"/>
<reference evidence="2 3" key="1">
    <citation type="submission" date="2020-08" db="EMBL/GenBank/DDBJ databases">
        <title>Plant Genome Project.</title>
        <authorList>
            <person name="Zhang R.-G."/>
        </authorList>
    </citation>
    <scope>NUCLEOTIDE SEQUENCE [LARGE SCALE GENOMIC DNA]</scope>
    <source>
        <tissue evidence="2">Rhizome</tissue>
    </source>
</reference>